<evidence type="ECO:0000313" key="3">
    <source>
        <dbReference type="Proteomes" id="UP001500469"/>
    </source>
</evidence>
<evidence type="ECO:0000259" key="1">
    <source>
        <dbReference type="Pfam" id="PF14300"/>
    </source>
</evidence>
<sequence>MGIVSTIFNLFGCSGRPKHENAQQATEIDIQIARSLEAFKNRPIHKELTMEIIESTPENELLQVIFDNLSTKVPDSYDKEYETVMAWNRSRQAIYLIWLLEGQVNNGGYNQFYFNSSGQFYKQVPDVLKLVGANKFAELTERANMIFEDDNQEITKHQDGTMEGFMKSYDGNPLNDLDDEFYALYQLENLQQLQIDFIRKNKCDFANT</sequence>
<name>A0ABN1MXZ7_9BACT</name>
<gene>
    <name evidence="2" type="ORF">GCM10009119_10000</name>
</gene>
<dbReference type="EMBL" id="BAAAFI010000002">
    <property type="protein sequence ID" value="GAA0878032.1"/>
    <property type="molecule type" value="Genomic_DNA"/>
</dbReference>
<reference evidence="2 3" key="1">
    <citation type="journal article" date="2019" name="Int. J. Syst. Evol. Microbiol.">
        <title>The Global Catalogue of Microorganisms (GCM) 10K type strain sequencing project: providing services to taxonomists for standard genome sequencing and annotation.</title>
        <authorList>
            <consortium name="The Broad Institute Genomics Platform"/>
            <consortium name="The Broad Institute Genome Sequencing Center for Infectious Disease"/>
            <person name="Wu L."/>
            <person name="Ma J."/>
        </authorList>
    </citation>
    <scope>NUCLEOTIDE SEQUENCE [LARGE SCALE GENOMIC DNA]</scope>
    <source>
        <strain evidence="2 3">JCM 16112</strain>
    </source>
</reference>
<feature type="domain" description="DNA mimic protein DMP19 C-terminal" evidence="1">
    <location>
        <begin position="87"/>
        <end position="201"/>
    </location>
</feature>
<comment type="caution">
    <text evidence="2">The sequence shown here is derived from an EMBL/GenBank/DDBJ whole genome shotgun (WGS) entry which is preliminary data.</text>
</comment>
<dbReference type="Gene3D" id="1.20.1420.60">
    <property type="match status" value="1"/>
</dbReference>
<accession>A0ABN1MXZ7</accession>
<dbReference type="InterPro" id="IPR025402">
    <property type="entry name" value="DMP19_C"/>
</dbReference>
<dbReference type="Pfam" id="PF14300">
    <property type="entry name" value="DMP19"/>
    <property type="match status" value="1"/>
</dbReference>
<protein>
    <recommendedName>
        <fullName evidence="1">DNA mimic protein DMP19 C-terminal domain-containing protein</fullName>
    </recommendedName>
</protein>
<proteinExistence type="predicted"/>
<keyword evidence="3" id="KW-1185">Reference proteome</keyword>
<evidence type="ECO:0000313" key="2">
    <source>
        <dbReference type="EMBL" id="GAA0878032.1"/>
    </source>
</evidence>
<organism evidence="2 3">
    <name type="scientific">Algoriphagus jejuensis</name>
    <dbReference type="NCBI Taxonomy" id="419934"/>
    <lineage>
        <taxon>Bacteria</taxon>
        <taxon>Pseudomonadati</taxon>
        <taxon>Bacteroidota</taxon>
        <taxon>Cytophagia</taxon>
        <taxon>Cytophagales</taxon>
        <taxon>Cyclobacteriaceae</taxon>
        <taxon>Algoriphagus</taxon>
    </lineage>
</organism>
<dbReference type="Proteomes" id="UP001500469">
    <property type="component" value="Unassembled WGS sequence"/>
</dbReference>